<evidence type="ECO:0000313" key="1">
    <source>
        <dbReference type="EMBL" id="MDG0814101.1"/>
    </source>
</evidence>
<proteinExistence type="predicted"/>
<comment type="caution">
    <text evidence="1">The sequence shown here is derived from an EMBL/GenBank/DDBJ whole genome shotgun (WGS) entry which is preliminary data.</text>
</comment>
<dbReference type="EMBL" id="JAPDIA010000009">
    <property type="protein sequence ID" value="MDG0814101.1"/>
    <property type="molecule type" value="Genomic_DNA"/>
</dbReference>
<name>A0A9X4KZ87_9BACL</name>
<dbReference type="RefSeq" id="WP_277538745.1">
    <property type="nucleotide sequence ID" value="NZ_JAPDIA010000009.1"/>
</dbReference>
<reference evidence="1" key="1">
    <citation type="submission" date="2022-10" db="EMBL/GenBank/DDBJ databases">
        <title>Comparative genomic analysis of Cohnella hashimotonis sp. nov., isolated from the International Space Station.</title>
        <authorList>
            <person name="Simpson A."/>
            <person name="Venkateswaran K."/>
        </authorList>
    </citation>
    <scope>NUCLEOTIDE SEQUENCE</scope>
    <source>
        <strain evidence="1">DSM 28161</strain>
    </source>
</reference>
<organism evidence="1 2">
    <name type="scientific">Cohnella rhizosphaerae</name>
    <dbReference type="NCBI Taxonomy" id="1457232"/>
    <lineage>
        <taxon>Bacteria</taxon>
        <taxon>Bacillati</taxon>
        <taxon>Bacillota</taxon>
        <taxon>Bacilli</taxon>
        <taxon>Bacillales</taxon>
        <taxon>Paenibacillaceae</taxon>
        <taxon>Cohnella</taxon>
    </lineage>
</organism>
<accession>A0A9X4KZ87</accession>
<gene>
    <name evidence="1" type="ORF">OMP40_36085</name>
</gene>
<dbReference type="Proteomes" id="UP001153404">
    <property type="component" value="Unassembled WGS sequence"/>
</dbReference>
<dbReference type="AlphaFoldDB" id="A0A9X4KZ87"/>
<keyword evidence="2" id="KW-1185">Reference proteome</keyword>
<sequence>MRPIVLRRTPSSAYSPISFFAVAREEGVGVADEYGGEQSQYERRAHEYGAQVLRRGHPRFDVLVVLKADEREVDDDADQHRQEINPVVPGVAFHVFLG</sequence>
<protein>
    <submittedName>
        <fullName evidence="1">Uncharacterized protein</fullName>
    </submittedName>
</protein>
<evidence type="ECO:0000313" key="2">
    <source>
        <dbReference type="Proteomes" id="UP001153404"/>
    </source>
</evidence>